<gene>
    <name evidence="2" type="ORF">K402DRAFT_398292</name>
</gene>
<dbReference type="EMBL" id="ML977194">
    <property type="protein sequence ID" value="KAF1981769.1"/>
    <property type="molecule type" value="Genomic_DNA"/>
</dbReference>
<sequence length="75" mass="8615">MEQGRSSSEEPAGARRSTRTGSASKDLTISNPFARRKQPRYLNRQRKRQETSYTPYQKPFEASQPHLTSHALHLT</sequence>
<accession>A0A6G1GLY0</accession>
<organism evidence="2 3">
    <name type="scientific">Aulographum hederae CBS 113979</name>
    <dbReference type="NCBI Taxonomy" id="1176131"/>
    <lineage>
        <taxon>Eukaryota</taxon>
        <taxon>Fungi</taxon>
        <taxon>Dikarya</taxon>
        <taxon>Ascomycota</taxon>
        <taxon>Pezizomycotina</taxon>
        <taxon>Dothideomycetes</taxon>
        <taxon>Pleosporomycetidae</taxon>
        <taxon>Aulographales</taxon>
        <taxon>Aulographaceae</taxon>
    </lineage>
</organism>
<protein>
    <submittedName>
        <fullName evidence="2">Uncharacterized protein</fullName>
    </submittedName>
</protein>
<proteinExistence type="predicted"/>
<feature type="region of interest" description="Disordered" evidence="1">
    <location>
        <begin position="1"/>
        <end position="75"/>
    </location>
</feature>
<keyword evidence="3" id="KW-1185">Reference proteome</keyword>
<evidence type="ECO:0000313" key="2">
    <source>
        <dbReference type="EMBL" id="KAF1981769.1"/>
    </source>
</evidence>
<dbReference type="AlphaFoldDB" id="A0A6G1GLY0"/>
<feature type="compositionally biased region" description="Basic residues" evidence="1">
    <location>
        <begin position="34"/>
        <end position="47"/>
    </location>
</feature>
<evidence type="ECO:0000313" key="3">
    <source>
        <dbReference type="Proteomes" id="UP000800041"/>
    </source>
</evidence>
<reference evidence="2" key="1">
    <citation type="journal article" date="2020" name="Stud. Mycol.">
        <title>101 Dothideomycetes genomes: a test case for predicting lifestyles and emergence of pathogens.</title>
        <authorList>
            <person name="Haridas S."/>
            <person name="Albert R."/>
            <person name="Binder M."/>
            <person name="Bloem J."/>
            <person name="Labutti K."/>
            <person name="Salamov A."/>
            <person name="Andreopoulos B."/>
            <person name="Baker S."/>
            <person name="Barry K."/>
            <person name="Bills G."/>
            <person name="Bluhm B."/>
            <person name="Cannon C."/>
            <person name="Castanera R."/>
            <person name="Culley D."/>
            <person name="Daum C."/>
            <person name="Ezra D."/>
            <person name="Gonzalez J."/>
            <person name="Henrissat B."/>
            <person name="Kuo A."/>
            <person name="Liang C."/>
            <person name="Lipzen A."/>
            <person name="Lutzoni F."/>
            <person name="Magnuson J."/>
            <person name="Mondo S."/>
            <person name="Nolan M."/>
            <person name="Ohm R."/>
            <person name="Pangilinan J."/>
            <person name="Park H.-J."/>
            <person name="Ramirez L."/>
            <person name="Alfaro M."/>
            <person name="Sun H."/>
            <person name="Tritt A."/>
            <person name="Yoshinaga Y."/>
            <person name="Zwiers L.-H."/>
            <person name="Turgeon B."/>
            <person name="Goodwin S."/>
            <person name="Spatafora J."/>
            <person name="Crous P."/>
            <person name="Grigoriev I."/>
        </authorList>
    </citation>
    <scope>NUCLEOTIDE SEQUENCE</scope>
    <source>
        <strain evidence="2">CBS 113979</strain>
    </source>
</reference>
<feature type="non-terminal residue" evidence="2">
    <location>
        <position position="75"/>
    </location>
</feature>
<name>A0A6G1GLY0_9PEZI</name>
<dbReference type="Proteomes" id="UP000800041">
    <property type="component" value="Unassembled WGS sequence"/>
</dbReference>
<evidence type="ECO:0000256" key="1">
    <source>
        <dbReference type="SAM" id="MobiDB-lite"/>
    </source>
</evidence>
<feature type="compositionally biased region" description="Polar residues" evidence="1">
    <location>
        <begin position="19"/>
        <end position="31"/>
    </location>
</feature>